<evidence type="ECO:0000256" key="1">
    <source>
        <dbReference type="ARBA" id="ARBA00006568"/>
    </source>
</evidence>
<dbReference type="PROSITE" id="PS50896">
    <property type="entry name" value="LISH"/>
    <property type="match status" value="1"/>
</dbReference>
<dbReference type="SMART" id="SM00668">
    <property type="entry name" value="CTLH"/>
    <property type="match status" value="1"/>
</dbReference>
<feature type="domain" description="CTLH" evidence="3">
    <location>
        <begin position="53"/>
        <end position="110"/>
    </location>
</feature>
<feature type="domain" description="Jacalin-type lectin" evidence="4">
    <location>
        <begin position="625"/>
        <end position="766"/>
    </location>
</feature>
<dbReference type="InterPro" id="IPR024964">
    <property type="entry name" value="CTLH/CRA"/>
</dbReference>
<dbReference type="InterPro" id="IPR013144">
    <property type="entry name" value="CRA_dom"/>
</dbReference>
<sequence>MDLDPRLYENVSVSDNDVRNIVLSYLMHNCFKETAETFLSSTGLKSPVDYSVNVDKRKAIFNSVLEGNALKAIELTEELAPNLLENDMDLHFDLLSLHFIELVRSRKCTEALEFGQKKLTSFGKVPKYVEKLEDFMALLAYEEPEKSPMFHLLSPEYRQNVADSLNRAVLAQANLPAYSSLERVVQQATVVRQYLQQEVDKSFRGLTGKNSTTVGPWGGLAGDPWDDGVNSGVRQIIIAHGAVIDSIQIEYDLRGGTVWSEKHGSASGNSKTDQVKLDYPHEVLTSISGCYGAVGTSVVIRSLTFQSNCSKYGPFGTEQGTSFSLPVSSGKIVGFHGRSGSCLHSIGCHLNKENNTKLSKNAPSALRSITRSYDRNGHRYADGSAGYDMVLAVKDRGDNYSVLTSSLPKEQYPHPSQMNKMVSIPSFYSDNGTMTISTPVRFGPWGGNSGTIFDDGIYTGVRQINLTRGLGISSMKVLYDRNGQAIWGDKRGTSGSRPEKVVFDFPSEILTHITGYFGSTMIMGPTVIKSLTFHTTKKSHGPFGDEHGTFFSSCLTDGRIVGFHGRAGWYIDSIGVHVLEGKVLSQRVDTEITDTSSSGQSDMLALARREIGDEVTYGVVKEPIPIGPGPWGGDGGKPWDDGVYTGVKQIYIMRGDFIGSIQIEYDRGGQSIWSTKHGNGGQITHRIKLDYPHEVLTCIYGYYNTCVEEGPRVLRSITLVSSRGKYGPFGDEIGTYFTSATTVGKVVGFHGRSSLYLDAIGVHMQHWLGDVKTAGASNSKYYISSPRDSANQAVKWGRNKQAVSSLHPKCLALARPRTQAVPCEWLTLNWREHSFTAERKMVLVQATCKTESLH</sequence>
<dbReference type="SMART" id="SM00757">
    <property type="entry name" value="CRA"/>
    <property type="match status" value="1"/>
</dbReference>
<comment type="caution">
    <text evidence="5">The sequence shown here is derived from an EMBL/GenBank/DDBJ whole genome shotgun (WGS) entry which is preliminary data.</text>
</comment>
<dbReference type="InterPro" id="IPR006594">
    <property type="entry name" value="LisH"/>
</dbReference>
<evidence type="ECO:0000313" key="5">
    <source>
        <dbReference type="EMBL" id="RLN22526.1"/>
    </source>
</evidence>
<organism evidence="5 6">
    <name type="scientific">Panicum miliaceum</name>
    <name type="common">Proso millet</name>
    <name type="synonym">Broomcorn millet</name>
    <dbReference type="NCBI Taxonomy" id="4540"/>
    <lineage>
        <taxon>Eukaryota</taxon>
        <taxon>Viridiplantae</taxon>
        <taxon>Streptophyta</taxon>
        <taxon>Embryophyta</taxon>
        <taxon>Tracheophyta</taxon>
        <taxon>Spermatophyta</taxon>
        <taxon>Magnoliopsida</taxon>
        <taxon>Liliopsida</taxon>
        <taxon>Poales</taxon>
        <taxon>Poaceae</taxon>
        <taxon>PACMAD clade</taxon>
        <taxon>Panicoideae</taxon>
        <taxon>Panicodae</taxon>
        <taxon>Paniceae</taxon>
        <taxon>Panicinae</taxon>
        <taxon>Panicum</taxon>
        <taxon>Panicum sect. Panicum</taxon>
    </lineage>
</organism>
<feature type="domain" description="Jacalin-type lectin" evidence="4">
    <location>
        <begin position="439"/>
        <end position="580"/>
    </location>
</feature>
<dbReference type="PROSITE" id="PS50897">
    <property type="entry name" value="CTLH"/>
    <property type="match status" value="1"/>
</dbReference>
<dbReference type="InterPro" id="IPR006595">
    <property type="entry name" value="CTLH_C"/>
</dbReference>
<dbReference type="GO" id="GO:0030246">
    <property type="term" value="F:carbohydrate binding"/>
    <property type="evidence" value="ECO:0007669"/>
    <property type="project" value="UniProtKB-KW"/>
</dbReference>
<dbReference type="EMBL" id="PQIB02000004">
    <property type="protein sequence ID" value="RLN22526.1"/>
    <property type="molecule type" value="Genomic_DNA"/>
</dbReference>
<name>A0A3L6SIW4_PANMI</name>
<keyword evidence="2" id="KW-0430">Lectin</keyword>
<dbReference type="CDD" id="cd09612">
    <property type="entry name" value="Jacalin"/>
    <property type="match status" value="3"/>
</dbReference>
<dbReference type="FunFam" id="2.100.10.30:FF:000001">
    <property type="entry name" value="Jacalin-related lectin 33"/>
    <property type="match status" value="3"/>
</dbReference>
<dbReference type="Pfam" id="PF10607">
    <property type="entry name" value="CTLH"/>
    <property type="match status" value="1"/>
</dbReference>
<keyword evidence="6" id="KW-1185">Reference proteome</keyword>
<evidence type="ECO:0008006" key="7">
    <source>
        <dbReference type="Google" id="ProtNLM"/>
    </source>
</evidence>
<dbReference type="OrthoDB" id="2415936at2759"/>
<dbReference type="AlphaFoldDB" id="A0A3L6SIW4"/>
<evidence type="ECO:0000256" key="2">
    <source>
        <dbReference type="ARBA" id="ARBA00022734"/>
    </source>
</evidence>
<evidence type="ECO:0000259" key="3">
    <source>
        <dbReference type="PROSITE" id="PS50897"/>
    </source>
</evidence>
<dbReference type="PANTHER" id="PTHR47293:SF54">
    <property type="entry name" value="JACALIN-TYPE LECTIN DOMAIN-CONTAINING PROTEIN"/>
    <property type="match status" value="1"/>
</dbReference>
<feature type="domain" description="Jacalin-type lectin" evidence="4">
    <location>
        <begin position="211"/>
        <end position="352"/>
    </location>
</feature>
<dbReference type="PROSITE" id="PS51752">
    <property type="entry name" value="JACALIN_LECTIN"/>
    <property type="match status" value="3"/>
</dbReference>
<dbReference type="SUPFAM" id="SSF51101">
    <property type="entry name" value="Mannose-binding lectins"/>
    <property type="match status" value="3"/>
</dbReference>
<dbReference type="SMART" id="SM00667">
    <property type="entry name" value="LisH"/>
    <property type="match status" value="1"/>
</dbReference>
<dbReference type="Proteomes" id="UP000275267">
    <property type="component" value="Unassembled WGS sequence"/>
</dbReference>
<dbReference type="SMART" id="SM00915">
    <property type="entry name" value="Jacalin"/>
    <property type="match status" value="3"/>
</dbReference>
<dbReference type="InterPro" id="IPR033734">
    <property type="entry name" value="Jacalin-like_lectin_dom_plant"/>
</dbReference>
<dbReference type="PANTHER" id="PTHR47293">
    <property type="entry name" value="JACALIN-RELATED LECTIN 3"/>
    <property type="match status" value="1"/>
</dbReference>
<dbReference type="STRING" id="4540.A0A3L6SIW4"/>
<comment type="similarity">
    <text evidence="1">Belongs to the jacalin lectin family.</text>
</comment>
<reference evidence="6" key="1">
    <citation type="journal article" date="2019" name="Nat. Commun.">
        <title>The genome of broomcorn millet.</title>
        <authorList>
            <person name="Zou C."/>
            <person name="Miki D."/>
            <person name="Li D."/>
            <person name="Tang Q."/>
            <person name="Xiao L."/>
            <person name="Rajput S."/>
            <person name="Deng P."/>
            <person name="Jia W."/>
            <person name="Huang R."/>
            <person name="Zhang M."/>
            <person name="Sun Y."/>
            <person name="Hu J."/>
            <person name="Fu X."/>
            <person name="Schnable P.S."/>
            <person name="Li F."/>
            <person name="Zhang H."/>
            <person name="Feng B."/>
            <person name="Zhu X."/>
            <person name="Liu R."/>
            <person name="Schnable J.C."/>
            <person name="Zhu J.-K."/>
            <person name="Zhang H."/>
        </authorList>
    </citation>
    <scope>NUCLEOTIDE SEQUENCE [LARGE SCALE GENOMIC DNA]</scope>
</reference>
<dbReference type="Pfam" id="PF01419">
    <property type="entry name" value="Jacalin"/>
    <property type="match status" value="3"/>
</dbReference>
<dbReference type="InterPro" id="IPR001229">
    <property type="entry name" value="Jacalin-like_lectin_dom"/>
</dbReference>
<dbReference type="Gene3D" id="2.100.10.30">
    <property type="entry name" value="Jacalin-like lectin domain"/>
    <property type="match status" value="3"/>
</dbReference>
<proteinExistence type="inferred from homology"/>
<evidence type="ECO:0000259" key="4">
    <source>
        <dbReference type="PROSITE" id="PS51752"/>
    </source>
</evidence>
<evidence type="ECO:0000313" key="6">
    <source>
        <dbReference type="Proteomes" id="UP000275267"/>
    </source>
</evidence>
<dbReference type="InterPro" id="IPR036404">
    <property type="entry name" value="Jacalin-like_lectin_dom_sf"/>
</dbReference>
<gene>
    <name evidence="5" type="ORF">C2845_PM07G24710</name>
</gene>
<protein>
    <recommendedName>
        <fullName evidence="7">Jacalin-related lectin 3</fullName>
    </recommendedName>
</protein>
<accession>A0A3L6SIW4</accession>